<keyword evidence="6" id="KW-1185">Reference proteome</keyword>
<sequence length="284" mass="32970">MVEERRVEDHMRTYCLPNFTEFRFFCFPHSLGNFIQPDDHNVNRPNGVRDFSLHYIASGSGFIEIEDRTFTLGAGDAFLHFPNDRMRYYCSESDPWNIFWIQFNGSALPAYFLDNRYSGSSIWTLKNASLLQSAFEDLFHELEHYNFLRPSRISTLTYSVIIEFVSNSLPYSSYRSTNHLDKITALLPEMQKKAHLPFELEWWASKAGLTPNYFCSLFKKATKMTPVSYITKCRIQTSKQLLLGNPSMSIKEVAIVSGYPGISYFNKKFMESEGITPGEFREIH</sequence>
<evidence type="ECO:0000259" key="4">
    <source>
        <dbReference type="PROSITE" id="PS01124"/>
    </source>
</evidence>
<feature type="domain" description="HTH araC/xylS-type" evidence="4">
    <location>
        <begin position="181"/>
        <end position="283"/>
    </location>
</feature>
<keyword evidence="3" id="KW-0804">Transcription</keyword>
<organism evidence="5 6">
    <name type="scientific">Paenibacillus rhizoplanae</name>
    <dbReference type="NCBI Taxonomy" id="1917181"/>
    <lineage>
        <taxon>Bacteria</taxon>
        <taxon>Bacillati</taxon>
        <taxon>Bacillota</taxon>
        <taxon>Bacilli</taxon>
        <taxon>Bacillales</taxon>
        <taxon>Paenibacillaceae</taxon>
        <taxon>Paenibacillus</taxon>
    </lineage>
</organism>
<dbReference type="InterPro" id="IPR037923">
    <property type="entry name" value="HTH-like"/>
</dbReference>
<dbReference type="PANTHER" id="PTHR43280:SF30">
    <property type="entry name" value="MMSAB OPERON REGULATORY PROTEIN"/>
    <property type="match status" value="1"/>
</dbReference>
<protein>
    <submittedName>
        <fullName evidence="5">AraC family transcriptional regulator</fullName>
    </submittedName>
</protein>
<dbReference type="Proteomes" id="UP001597448">
    <property type="component" value="Unassembled WGS sequence"/>
</dbReference>
<dbReference type="Pfam" id="PF12833">
    <property type="entry name" value="HTH_18"/>
    <property type="match status" value="1"/>
</dbReference>
<accession>A0ABW5F3I7</accession>
<dbReference type="SUPFAM" id="SSF51215">
    <property type="entry name" value="Regulatory protein AraC"/>
    <property type="match status" value="1"/>
</dbReference>
<dbReference type="InterPro" id="IPR003313">
    <property type="entry name" value="AraC-bd"/>
</dbReference>
<dbReference type="CDD" id="cd06986">
    <property type="entry name" value="cupin_MmsR-like_N"/>
    <property type="match status" value="1"/>
</dbReference>
<dbReference type="PROSITE" id="PS01124">
    <property type="entry name" value="HTH_ARAC_FAMILY_2"/>
    <property type="match status" value="1"/>
</dbReference>
<reference evidence="6" key="1">
    <citation type="journal article" date="2019" name="Int. J. Syst. Evol. Microbiol.">
        <title>The Global Catalogue of Microorganisms (GCM) 10K type strain sequencing project: providing services to taxonomists for standard genome sequencing and annotation.</title>
        <authorList>
            <consortium name="The Broad Institute Genomics Platform"/>
            <consortium name="The Broad Institute Genome Sequencing Center for Infectious Disease"/>
            <person name="Wu L."/>
            <person name="Ma J."/>
        </authorList>
    </citation>
    <scope>NUCLEOTIDE SEQUENCE [LARGE SCALE GENOMIC DNA]</scope>
    <source>
        <strain evidence="6">CCM 8725</strain>
    </source>
</reference>
<evidence type="ECO:0000256" key="1">
    <source>
        <dbReference type="ARBA" id="ARBA00023015"/>
    </source>
</evidence>
<proteinExistence type="predicted"/>
<dbReference type="InterPro" id="IPR009057">
    <property type="entry name" value="Homeodomain-like_sf"/>
</dbReference>
<evidence type="ECO:0000313" key="6">
    <source>
        <dbReference type="Proteomes" id="UP001597448"/>
    </source>
</evidence>
<evidence type="ECO:0000256" key="2">
    <source>
        <dbReference type="ARBA" id="ARBA00023125"/>
    </source>
</evidence>
<gene>
    <name evidence="5" type="ORF">ACFSX3_00615</name>
</gene>
<dbReference type="SMART" id="SM00342">
    <property type="entry name" value="HTH_ARAC"/>
    <property type="match status" value="1"/>
</dbReference>
<dbReference type="PANTHER" id="PTHR43280">
    <property type="entry name" value="ARAC-FAMILY TRANSCRIPTIONAL REGULATOR"/>
    <property type="match status" value="1"/>
</dbReference>
<dbReference type="Pfam" id="PF02311">
    <property type="entry name" value="AraC_binding"/>
    <property type="match status" value="1"/>
</dbReference>
<dbReference type="Gene3D" id="2.60.120.280">
    <property type="entry name" value="Regulatory protein AraC"/>
    <property type="match status" value="1"/>
</dbReference>
<dbReference type="EMBL" id="JBHUKY010000003">
    <property type="protein sequence ID" value="MFD2408347.1"/>
    <property type="molecule type" value="Genomic_DNA"/>
</dbReference>
<name>A0ABW5F3I7_9BACL</name>
<dbReference type="SUPFAM" id="SSF46689">
    <property type="entry name" value="Homeodomain-like"/>
    <property type="match status" value="2"/>
</dbReference>
<evidence type="ECO:0000313" key="5">
    <source>
        <dbReference type="EMBL" id="MFD2408347.1"/>
    </source>
</evidence>
<dbReference type="RefSeq" id="WP_379312498.1">
    <property type="nucleotide sequence ID" value="NZ_JBHUKY010000003.1"/>
</dbReference>
<dbReference type="InterPro" id="IPR018060">
    <property type="entry name" value="HTH_AraC"/>
</dbReference>
<evidence type="ECO:0000256" key="3">
    <source>
        <dbReference type="ARBA" id="ARBA00023163"/>
    </source>
</evidence>
<comment type="caution">
    <text evidence="5">The sequence shown here is derived from an EMBL/GenBank/DDBJ whole genome shotgun (WGS) entry which is preliminary data.</text>
</comment>
<keyword evidence="2" id="KW-0238">DNA-binding</keyword>
<keyword evidence="1" id="KW-0805">Transcription regulation</keyword>
<dbReference type="Gene3D" id="1.10.10.60">
    <property type="entry name" value="Homeodomain-like"/>
    <property type="match status" value="2"/>
</dbReference>